<keyword evidence="1" id="KW-1133">Transmembrane helix</keyword>
<comment type="caution">
    <text evidence="2">The sequence shown here is derived from an EMBL/GenBank/DDBJ whole genome shotgun (WGS) entry which is preliminary data.</text>
</comment>
<evidence type="ECO:0000313" key="3">
    <source>
        <dbReference type="Proteomes" id="UP000438182"/>
    </source>
</evidence>
<evidence type="ECO:0000313" key="2">
    <source>
        <dbReference type="EMBL" id="MWB98196.1"/>
    </source>
</evidence>
<gene>
    <name evidence="2" type="ORF">GB864_06495</name>
</gene>
<accession>A0A6I4NUR7</accession>
<protein>
    <submittedName>
        <fullName evidence="2">Uncharacterized protein</fullName>
    </submittedName>
</protein>
<feature type="transmembrane region" description="Helical" evidence="1">
    <location>
        <begin position="227"/>
        <end position="245"/>
    </location>
</feature>
<keyword evidence="3" id="KW-1185">Reference proteome</keyword>
<proteinExistence type="predicted"/>
<dbReference type="AlphaFoldDB" id="A0A6I4NUR7"/>
<keyword evidence="1" id="KW-0472">Membrane</keyword>
<dbReference type="EMBL" id="WSTA01000021">
    <property type="protein sequence ID" value="MWB98196.1"/>
    <property type="molecule type" value="Genomic_DNA"/>
</dbReference>
<sequence>MDRSPGGHEIIRLEGEGHALYTRGEQMRLLGVQMVESASLLKAIDDGAEGKGYSIDSVRDSIGEITEDLRKAGVRYEPSGTVIRDYGSALSQVQYKINTIAANCETLWNDYQTAQNDYSDAYGNGLPPSGADDAGAADWQRDVDDARTARSTALTEFRTEAALYDEPYDTWETAYEIALNGLQDANENGVTDSTLDDWMPFIEGALVVLAIAGAVLAVLAIVVGGPIIGLLAVIAGVLTLAFTIAKRVGGRGNNWDMAMAIVGVIPFGSLTKLGGLFKGASSWAEAGAGFWGSTKGIASGFGGNFWTFSKGFGADMVGLTAFREARGLKDFAQFLGQPVVNSAGNATQSASVLQRMADFGDSVRDGQKGIQAAWSRVIAGPNGAGIRTIAEAADGAGAAVINRVNGALNGTAIEGILDTSKLQIALNVTDTIAKPGYGVLELLNQGIDLVVPSDADNWAVQMATP</sequence>
<organism evidence="2 3">
    <name type="scientific">Agromyces seonyuensis</name>
    <dbReference type="NCBI Taxonomy" id="2662446"/>
    <lineage>
        <taxon>Bacteria</taxon>
        <taxon>Bacillati</taxon>
        <taxon>Actinomycetota</taxon>
        <taxon>Actinomycetes</taxon>
        <taxon>Micrococcales</taxon>
        <taxon>Microbacteriaceae</taxon>
        <taxon>Agromyces</taxon>
    </lineage>
</organism>
<keyword evidence="1" id="KW-0812">Transmembrane</keyword>
<dbReference type="RefSeq" id="WP_160423538.1">
    <property type="nucleotide sequence ID" value="NZ_WSTA01000021.1"/>
</dbReference>
<dbReference type="Proteomes" id="UP000438182">
    <property type="component" value="Unassembled WGS sequence"/>
</dbReference>
<feature type="transmembrane region" description="Helical" evidence="1">
    <location>
        <begin position="201"/>
        <end position="221"/>
    </location>
</feature>
<reference evidence="2 3" key="1">
    <citation type="submission" date="2019-12" db="EMBL/GenBank/DDBJ databases">
        <authorList>
            <person name="Kim Y.S."/>
        </authorList>
    </citation>
    <scope>NUCLEOTIDE SEQUENCE [LARGE SCALE GENOMIC DNA]</scope>
    <source>
        <strain evidence="2 3">MMS17-SY077</strain>
    </source>
</reference>
<name>A0A6I4NUR7_9MICO</name>
<evidence type="ECO:0000256" key="1">
    <source>
        <dbReference type="SAM" id="Phobius"/>
    </source>
</evidence>